<protein>
    <submittedName>
        <fullName evidence="8">DMT family transporter</fullName>
    </submittedName>
</protein>
<dbReference type="PANTHER" id="PTHR32322">
    <property type="entry name" value="INNER MEMBRANE TRANSPORTER"/>
    <property type="match status" value="1"/>
</dbReference>
<accession>A0ABW4F159</accession>
<dbReference type="RefSeq" id="WP_344721737.1">
    <property type="nucleotide sequence ID" value="NZ_BAAAUS010000008.1"/>
</dbReference>
<reference evidence="9" key="1">
    <citation type="journal article" date="2019" name="Int. J. Syst. Evol. Microbiol.">
        <title>The Global Catalogue of Microorganisms (GCM) 10K type strain sequencing project: providing services to taxonomists for standard genome sequencing and annotation.</title>
        <authorList>
            <consortium name="The Broad Institute Genomics Platform"/>
            <consortium name="The Broad Institute Genome Sequencing Center for Infectious Disease"/>
            <person name="Wu L."/>
            <person name="Ma J."/>
        </authorList>
    </citation>
    <scope>NUCLEOTIDE SEQUENCE [LARGE SCALE GENOMIC DNA]</scope>
    <source>
        <strain evidence="9">CCM 7043</strain>
    </source>
</reference>
<feature type="transmembrane region" description="Helical" evidence="6">
    <location>
        <begin position="96"/>
        <end position="115"/>
    </location>
</feature>
<evidence type="ECO:0000313" key="9">
    <source>
        <dbReference type="Proteomes" id="UP001597114"/>
    </source>
</evidence>
<dbReference type="EMBL" id="JBHUCO010000031">
    <property type="protein sequence ID" value="MFD1521037.1"/>
    <property type="molecule type" value="Genomic_DNA"/>
</dbReference>
<feature type="domain" description="EamA" evidence="7">
    <location>
        <begin position="157"/>
        <end position="290"/>
    </location>
</feature>
<feature type="transmembrane region" description="Helical" evidence="6">
    <location>
        <begin position="71"/>
        <end position="90"/>
    </location>
</feature>
<evidence type="ECO:0000256" key="5">
    <source>
        <dbReference type="ARBA" id="ARBA00023136"/>
    </source>
</evidence>
<comment type="subcellular location">
    <subcellularLocation>
        <location evidence="1">Membrane</location>
        <topology evidence="1">Multi-pass membrane protein</topology>
    </subcellularLocation>
</comment>
<evidence type="ECO:0000256" key="1">
    <source>
        <dbReference type="ARBA" id="ARBA00004141"/>
    </source>
</evidence>
<keyword evidence="3 6" id="KW-0812">Transmembrane</keyword>
<feature type="domain" description="EamA" evidence="7">
    <location>
        <begin position="10"/>
        <end position="141"/>
    </location>
</feature>
<evidence type="ECO:0000313" key="8">
    <source>
        <dbReference type="EMBL" id="MFD1521037.1"/>
    </source>
</evidence>
<comment type="similarity">
    <text evidence="2">Belongs to the EamA transporter family.</text>
</comment>
<feature type="transmembrane region" description="Helical" evidence="6">
    <location>
        <begin position="274"/>
        <end position="292"/>
    </location>
</feature>
<feature type="transmembrane region" description="Helical" evidence="6">
    <location>
        <begin position="152"/>
        <end position="176"/>
    </location>
</feature>
<dbReference type="Proteomes" id="UP001597114">
    <property type="component" value="Unassembled WGS sequence"/>
</dbReference>
<gene>
    <name evidence="8" type="ORF">ACFSJD_26305</name>
</gene>
<dbReference type="InterPro" id="IPR000620">
    <property type="entry name" value="EamA_dom"/>
</dbReference>
<evidence type="ECO:0000259" key="7">
    <source>
        <dbReference type="Pfam" id="PF00892"/>
    </source>
</evidence>
<dbReference type="Pfam" id="PF00892">
    <property type="entry name" value="EamA"/>
    <property type="match status" value="2"/>
</dbReference>
<organism evidence="8 9">
    <name type="scientific">Pseudonocardia yunnanensis</name>
    <dbReference type="NCBI Taxonomy" id="58107"/>
    <lineage>
        <taxon>Bacteria</taxon>
        <taxon>Bacillati</taxon>
        <taxon>Actinomycetota</taxon>
        <taxon>Actinomycetes</taxon>
        <taxon>Pseudonocardiales</taxon>
        <taxon>Pseudonocardiaceae</taxon>
        <taxon>Pseudonocardia</taxon>
    </lineage>
</organism>
<evidence type="ECO:0000256" key="3">
    <source>
        <dbReference type="ARBA" id="ARBA00022692"/>
    </source>
</evidence>
<feature type="transmembrane region" description="Helical" evidence="6">
    <location>
        <begin position="219"/>
        <end position="238"/>
    </location>
</feature>
<dbReference type="SUPFAM" id="SSF103481">
    <property type="entry name" value="Multidrug resistance efflux transporter EmrE"/>
    <property type="match status" value="2"/>
</dbReference>
<proteinExistence type="inferred from homology"/>
<keyword evidence="5 6" id="KW-0472">Membrane</keyword>
<evidence type="ECO:0000256" key="6">
    <source>
        <dbReference type="SAM" id="Phobius"/>
    </source>
</evidence>
<name>A0ABW4F159_9PSEU</name>
<keyword evidence="9" id="KW-1185">Reference proteome</keyword>
<comment type="caution">
    <text evidence="8">The sequence shown here is derived from an EMBL/GenBank/DDBJ whole genome shotgun (WGS) entry which is preliminary data.</text>
</comment>
<sequence>MPIVRTTRVSGVSFLVVSGVLWGTGGLLGRMLADTAGLSSFAVATYRLGVGGLLIVGYLRVTGRPLPRRRAAWRRIAVTGALVAVFQAAYFTAVTLTSVSLATLVTIGSSPVLVLLARRRSAGRRQVAGVVLAMLGLAMLVGLPAGHGTTTAGHVLIAAAFAVLAAAGFSVMTLIAERPVPDLDDAATAGLAFTVGGALLVPVTLATSGLSFVPDARSVGLLVALCIVPTAVAYTCYFRGLRTAPAALGALMALLEPLTAAVLAAVLLGERLGGAGIAGALLLGAAVVLAGAGNGTERSRSPAARERCGVASSRRVDVAQRDGQRELAPL</sequence>
<dbReference type="InterPro" id="IPR037185">
    <property type="entry name" value="EmrE-like"/>
</dbReference>
<evidence type="ECO:0000256" key="2">
    <source>
        <dbReference type="ARBA" id="ARBA00007362"/>
    </source>
</evidence>
<feature type="transmembrane region" description="Helical" evidence="6">
    <location>
        <begin position="245"/>
        <end position="268"/>
    </location>
</feature>
<dbReference type="InterPro" id="IPR050638">
    <property type="entry name" value="AA-Vitamin_Transporters"/>
</dbReference>
<dbReference type="PANTHER" id="PTHR32322:SF2">
    <property type="entry name" value="EAMA DOMAIN-CONTAINING PROTEIN"/>
    <property type="match status" value="1"/>
</dbReference>
<evidence type="ECO:0000256" key="4">
    <source>
        <dbReference type="ARBA" id="ARBA00022989"/>
    </source>
</evidence>
<keyword evidence="4 6" id="KW-1133">Transmembrane helix</keyword>
<feature type="transmembrane region" description="Helical" evidence="6">
    <location>
        <begin position="12"/>
        <end position="32"/>
    </location>
</feature>
<feature type="transmembrane region" description="Helical" evidence="6">
    <location>
        <begin position="188"/>
        <end position="213"/>
    </location>
</feature>
<feature type="transmembrane region" description="Helical" evidence="6">
    <location>
        <begin position="38"/>
        <end position="59"/>
    </location>
</feature>
<feature type="transmembrane region" description="Helical" evidence="6">
    <location>
        <begin position="127"/>
        <end position="146"/>
    </location>
</feature>